<dbReference type="GO" id="GO:0005829">
    <property type="term" value="C:cytosol"/>
    <property type="evidence" value="ECO:0007669"/>
    <property type="project" value="TreeGrafter"/>
</dbReference>
<evidence type="ECO:0000313" key="10">
    <source>
        <dbReference type="Proteomes" id="UP000388235"/>
    </source>
</evidence>
<feature type="domain" description="Glutamyl/glutaminyl-tRNA synthetase class Ib catalytic" evidence="8">
    <location>
        <begin position="130"/>
        <end position="221"/>
    </location>
</feature>
<accession>A0A5Q2QD54</accession>
<feature type="domain" description="Glutamyl/glutaminyl-tRNA synthetase class Ib catalytic" evidence="8">
    <location>
        <begin position="5"/>
        <end position="95"/>
    </location>
</feature>
<dbReference type="RefSeq" id="WP_153714567.1">
    <property type="nucleotide sequence ID" value="NZ_CP045871.1"/>
</dbReference>
<dbReference type="PRINTS" id="PR00987">
    <property type="entry name" value="TRNASYNTHGLU"/>
</dbReference>
<name>A0A5Q2QD54_9GAMM</name>
<dbReference type="Gene3D" id="3.40.50.620">
    <property type="entry name" value="HUPs"/>
    <property type="match status" value="1"/>
</dbReference>
<keyword evidence="5 7" id="KW-0067">ATP-binding</keyword>
<keyword evidence="7" id="KW-0648">Protein biosynthesis</keyword>
<keyword evidence="3 7" id="KW-0547">Nucleotide-binding</keyword>
<proteinExistence type="inferred from homology"/>
<reference evidence="9 10" key="1">
    <citation type="submission" date="2019-11" db="EMBL/GenBank/DDBJ databases">
        <authorList>
            <person name="Khan S.A."/>
            <person name="Jeon C.O."/>
            <person name="Chun B.H."/>
        </authorList>
    </citation>
    <scope>NUCLEOTIDE SEQUENCE [LARGE SCALE GENOMIC DNA]</scope>
    <source>
        <strain evidence="9 10">IMCC 1097</strain>
    </source>
</reference>
<organism evidence="9 10">
    <name type="scientific">Litorivicinus lipolyticus</name>
    <dbReference type="NCBI Taxonomy" id="418701"/>
    <lineage>
        <taxon>Bacteria</taxon>
        <taxon>Pseudomonadati</taxon>
        <taxon>Pseudomonadota</taxon>
        <taxon>Gammaproteobacteria</taxon>
        <taxon>Oceanospirillales</taxon>
        <taxon>Litorivicinaceae</taxon>
        <taxon>Litorivicinus</taxon>
    </lineage>
</organism>
<dbReference type="PANTHER" id="PTHR43311">
    <property type="entry name" value="GLUTAMATE--TRNA LIGASE"/>
    <property type="match status" value="1"/>
</dbReference>
<evidence type="ECO:0000256" key="7">
    <source>
        <dbReference type="RuleBase" id="RU363037"/>
    </source>
</evidence>
<keyword evidence="1 7" id="KW-0436">Ligase</keyword>
<dbReference type="InterPro" id="IPR014729">
    <property type="entry name" value="Rossmann-like_a/b/a_fold"/>
</dbReference>
<dbReference type="Pfam" id="PF00749">
    <property type="entry name" value="tRNA-synt_1c"/>
    <property type="match status" value="2"/>
</dbReference>
<dbReference type="Proteomes" id="UP000388235">
    <property type="component" value="Chromosome"/>
</dbReference>
<gene>
    <name evidence="9" type="ORF">GH975_11015</name>
</gene>
<sequence length="267" mass="29362">MPAGRFAPSPTGRLHAGSLLTATAAWLHARQRNHTFWLRIDDIDPLRDDPESKASFAPVLAAHGLCWDGDIQFQSRRTDLYRDALGRLQTFVCACSRKLIAERGGVHGQDCQSAPGTHATRLTPCWADCYTDGCRGDQAMTWLDAPVLWRRDNQPAYHLACAVDEIELGITSVIRGDDLLEATSIHRTLIQQLGTTPPEYAHLAVLRNPEGQKLSKQNMATPIDPAAWYANLCAALGHLIPGHTPEGATAEAILDNALHHFRLDPLK</sequence>
<evidence type="ECO:0000256" key="1">
    <source>
        <dbReference type="ARBA" id="ARBA00022598"/>
    </source>
</evidence>
<evidence type="ECO:0000313" key="9">
    <source>
        <dbReference type="EMBL" id="QGG81064.1"/>
    </source>
</evidence>
<keyword evidence="6 7" id="KW-0030">Aminoacyl-tRNA synthetase</keyword>
<comment type="similarity">
    <text evidence="7">Belongs to the class-I aminoacyl-tRNA synthetase family.</text>
</comment>
<evidence type="ECO:0000256" key="4">
    <source>
        <dbReference type="ARBA" id="ARBA00022833"/>
    </source>
</evidence>
<keyword evidence="10" id="KW-1185">Reference proteome</keyword>
<dbReference type="PANTHER" id="PTHR43311:SF1">
    <property type="entry name" value="GLUTAMYL-Q TRNA(ASP) SYNTHETASE"/>
    <property type="match status" value="1"/>
</dbReference>
<dbReference type="GO" id="GO:0005524">
    <property type="term" value="F:ATP binding"/>
    <property type="evidence" value="ECO:0007669"/>
    <property type="project" value="UniProtKB-KW"/>
</dbReference>
<keyword evidence="4" id="KW-0862">Zinc</keyword>
<evidence type="ECO:0000256" key="3">
    <source>
        <dbReference type="ARBA" id="ARBA00022741"/>
    </source>
</evidence>
<dbReference type="OrthoDB" id="9807503at2"/>
<dbReference type="EMBL" id="CP045871">
    <property type="protein sequence ID" value="QGG81064.1"/>
    <property type="molecule type" value="Genomic_DNA"/>
</dbReference>
<dbReference type="InterPro" id="IPR020058">
    <property type="entry name" value="Glu/Gln-tRNA-synth_Ib_cat-dom"/>
</dbReference>
<dbReference type="GO" id="GO:0004818">
    <property type="term" value="F:glutamate-tRNA ligase activity"/>
    <property type="evidence" value="ECO:0007669"/>
    <property type="project" value="TreeGrafter"/>
</dbReference>
<dbReference type="AlphaFoldDB" id="A0A5Q2QD54"/>
<protein>
    <submittedName>
        <fullName evidence="9">tRNA glutamyl-Q(34) synthetase GluQRS</fullName>
    </submittedName>
</protein>
<dbReference type="InterPro" id="IPR000924">
    <property type="entry name" value="Glu/Gln-tRNA-synth"/>
</dbReference>
<evidence type="ECO:0000259" key="8">
    <source>
        <dbReference type="Pfam" id="PF00749"/>
    </source>
</evidence>
<evidence type="ECO:0000256" key="5">
    <source>
        <dbReference type="ARBA" id="ARBA00022840"/>
    </source>
</evidence>
<dbReference type="SUPFAM" id="SSF52374">
    <property type="entry name" value="Nucleotidylyl transferase"/>
    <property type="match status" value="1"/>
</dbReference>
<evidence type="ECO:0000256" key="2">
    <source>
        <dbReference type="ARBA" id="ARBA00022723"/>
    </source>
</evidence>
<dbReference type="KEGG" id="llp:GH975_11015"/>
<keyword evidence="2" id="KW-0479">Metal-binding</keyword>
<dbReference type="InterPro" id="IPR049940">
    <property type="entry name" value="GluQ/Sye"/>
</dbReference>
<evidence type="ECO:0000256" key="6">
    <source>
        <dbReference type="ARBA" id="ARBA00023146"/>
    </source>
</evidence>
<dbReference type="GO" id="GO:0006424">
    <property type="term" value="P:glutamyl-tRNA aminoacylation"/>
    <property type="evidence" value="ECO:0007669"/>
    <property type="project" value="TreeGrafter"/>
</dbReference>